<dbReference type="GO" id="GO:0004519">
    <property type="term" value="F:endonuclease activity"/>
    <property type="evidence" value="ECO:0007669"/>
    <property type="project" value="UniProtKB-KW"/>
</dbReference>
<evidence type="ECO:0000259" key="1">
    <source>
        <dbReference type="Pfam" id="PF13358"/>
    </source>
</evidence>
<keyword evidence="2" id="KW-0255">Endonuclease</keyword>
<feature type="domain" description="Tc1-like transposase DDE" evidence="1">
    <location>
        <begin position="26"/>
        <end position="135"/>
    </location>
</feature>
<evidence type="ECO:0000313" key="2">
    <source>
        <dbReference type="EMBL" id="SCB52094.1"/>
    </source>
</evidence>
<evidence type="ECO:0000313" key="3">
    <source>
        <dbReference type="Proteomes" id="UP000183174"/>
    </source>
</evidence>
<proteinExistence type="predicted"/>
<dbReference type="InterPro" id="IPR038717">
    <property type="entry name" value="Tc1-like_DDE_dom"/>
</dbReference>
<reference evidence="2 3" key="1">
    <citation type="submission" date="2016-08" db="EMBL/GenBank/DDBJ databases">
        <authorList>
            <person name="Seilhamer J.J."/>
        </authorList>
    </citation>
    <scope>NUCLEOTIDE SEQUENCE [LARGE SCALE GENOMIC DNA]</scope>
    <source>
        <strain evidence="2 3">CCBAU 10071</strain>
    </source>
</reference>
<name>A0A1C3XJE5_9BRAD</name>
<dbReference type="PANTHER" id="PTHR30347">
    <property type="entry name" value="POTASSIUM CHANNEL RELATED"/>
    <property type="match status" value="1"/>
</dbReference>
<dbReference type="InterPro" id="IPR052702">
    <property type="entry name" value="MscS-like_channel"/>
</dbReference>
<protein>
    <submittedName>
        <fullName evidence="2">DDE superfamily endonuclease</fullName>
    </submittedName>
</protein>
<dbReference type="Pfam" id="PF13358">
    <property type="entry name" value="DDE_3"/>
    <property type="match status" value="1"/>
</dbReference>
<accession>A0A1C3XJE5</accession>
<dbReference type="InterPro" id="IPR047655">
    <property type="entry name" value="Transpos_IS630-like"/>
</dbReference>
<organism evidence="2 3">
    <name type="scientific">Bradyrhizobium yuanmingense</name>
    <dbReference type="NCBI Taxonomy" id="108015"/>
    <lineage>
        <taxon>Bacteria</taxon>
        <taxon>Pseudomonadati</taxon>
        <taxon>Pseudomonadota</taxon>
        <taxon>Alphaproteobacteria</taxon>
        <taxon>Hyphomicrobiales</taxon>
        <taxon>Nitrobacteraceae</taxon>
        <taxon>Bradyrhizobium</taxon>
    </lineage>
</organism>
<dbReference type="EMBL" id="FMAE01000026">
    <property type="protein sequence ID" value="SCB52094.1"/>
    <property type="molecule type" value="Genomic_DNA"/>
</dbReference>
<keyword evidence="2" id="KW-0540">Nuclease</keyword>
<dbReference type="Proteomes" id="UP000183174">
    <property type="component" value="Unassembled WGS sequence"/>
</dbReference>
<dbReference type="AlphaFoldDB" id="A0A1C3XJE5"/>
<dbReference type="NCBIfam" id="NF033545">
    <property type="entry name" value="transpos_IS630"/>
    <property type="match status" value="1"/>
</dbReference>
<dbReference type="PANTHER" id="PTHR30347:SF1">
    <property type="entry name" value="MECHANOSENSITIVE CHANNEL MSCK"/>
    <property type="match status" value="1"/>
</dbReference>
<keyword evidence="2" id="KW-0378">Hydrolase</keyword>
<gene>
    <name evidence="2" type="ORF">GA0061099_102613</name>
</gene>
<sequence length="136" mass="15703">MSPRQRRPSCYAWTKAPSIQALERAQGYLKLPNGRSLTGQSHDYKRHGTTTLFAALEVATGKILATHSKRRRRVEFLDFMDRVTAAFPNRQLHVILDNLSTHTKNEEWLEAHPNVNFHFTPTSASWLNQVEVWFSI</sequence>